<dbReference type="EMBL" id="CAAALY010043301">
    <property type="protein sequence ID" value="VEL19789.1"/>
    <property type="molecule type" value="Genomic_DNA"/>
</dbReference>
<dbReference type="Proteomes" id="UP000784294">
    <property type="component" value="Unassembled WGS sequence"/>
</dbReference>
<sequence length="192" mass="21746">MLGSIRFQVSGQMNQTFYVYPLPFLWCRLCWTPRLHFDPQNALFLAFRSHTYPASLKSPLVGPSSDRRSFEHSPSGRLCLRSPRPSQFILRRHVSRPANQPPPFAGAGCQPQSKASLFSWPGSVGHAFRHDFNRCLPVKLMALQPGQIGCVRAERKAHLVEGCSLQHQRSRLCRGFSDSLEAHFQTKKFGVL</sequence>
<evidence type="ECO:0000313" key="1">
    <source>
        <dbReference type="EMBL" id="VEL19789.1"/>
    </source>
</evidence>
<comment type="caution">
    <text evidence="1">The sequence shown here is derived from an EMBL/GenBank/DDBJ whole genome shotgun (WGS) entry which is preliminary data.</text>
</comment>
<name>A0A448WTC7_9PLAT</name>
<gene>
    <name evidence="1" type="ORF">PXEA_LOCUS13229</name>
</gene>
<reference evidence="1" key="1">
    <citation type="submission" date="2018-11" db="EMBL/GenBank/DDBJ databases">
        <authorList>
            <consortium name="Pathogen Informatics"/>
        </authorList>
    </citation>
    <scope>NUCLEOTIDE SEQUENCE</scope>
</reference>
<proteinExistence type="predicted"/>
<dbReference type="AlphaFoldDB" id="A0A448WTC7"/>
<protein>
    <submittedName>
        <fullName evidence="1">Uncharacterized protein</fullName>
    </submittedName>
</protein>
<evidence type="ECO:0000313" key="2">
    <source>
        <dbReference type="Proteomes" id="UP000784294"/>
    </source>
</evidence>
<keyword evidence="2" id="KW-1185">Reference proteome</keyword>
<organism evidence="1 2">
    <name type="scientific">Protopolystoma xenopodis</name>
    <dbReference type="NCBI Taxonomy" id="117903"/>
    <lineage>
        <taxon>Eukaryota</taxon>
        <taxon>Metazoa</taxon>
        <taxon>Spiralia</taxon>
        <taxon>Lophotrochozoa</taxon>
        <taxon>Platyhelminthes</taxon>
        <taxon>Monogenea</taxon>
        <taxon>Polyopisthocotylea</taxon>
        <taxon>Polystomatidea</taxon>
        <taxon>Polystomatidae</taxon>
        <taxon>Protopolystoma</taxon>
    </lineage>
</organism>
<accession>A0A448WTC7</accession>